<keyword evidence="3" id="KW-0482">Metalloprotease</keyword>
<keyword evidence="3" id="KW-0378">Hydrolase</keyword>
<dbReference type="AlphaFoldDB" id="A0A4U3L382"/>
<feature type="transmembrane region" description="Helical" evidence="1">
    <location>
        <begin position="221"/>
        <end position="241"/>
    </location>
</feature>
<evidence type="ECO:0000259" key="2">
    <source>
        <dbReference type="Pfam" id="PF02517"/>
    </source>
</evidence>
<dbReference type="EMBL" id="SZQL01000005">
    <property type="protein sequence ID" value="TKK69342.1"/>
    <property type="molecule type" value="Genomic_DNA"/>
</dbReference>
<keyword evidence="3" id="KW-0645">Protease</keyword>
<dbReference type="Proteomes" id="UP000305848">
    <property type="component" value="Unassembled WGS sequence"/>
</dbReference>
<feature type="domain" description="CAAX prenyl protease 2/Lysostaphin resistance protein A-like" evidence="2">
    <location>
        <begin position="111"/>
        <end position="203"/>
    </location>
</feature>
<evidence type="ECO:0000313" key="4">
    <source>
        <dbReference type="Proteomes" id="UP000305848"/>
    </source>
</evidence>
<evidence type="ECO:0000313" key="3">
    <source>
        <dbReference type="EMBL" id="TKK69342.1"/>
    </source>
</evidence>
<dbReference type="Pfam" id="PF02517">
    <property type="entry name" value="Rce1-like"/>
    <property type="match status" value="1"/>
</dbReference>
<feature type="transmembrane region" description="Helical" evidence="1">
    <location>
        <begin position="105"/>
        <end position="121"/>
    </location>
</feature>
<accession>A0A4U3L382</accession>
<proteinExistence type="predicted"/>
<comment type="caution">
    <text evidence="3">The sequence shown here is derived from an EMBL/GenBank/DDBJ whole genome shotgun (WGS) entry which is preliminary data.</text>
</comment>
<feature type="transmembrane region" description="Helical" evidence="1">
    <location>
        <begin position="167"/>
        <end position="186"/>
    </location>
</feature>
<name>A0A4U3L382_9BACT</name>
<feature type="transmembrane region" description="Helical" evidence="1">
    <location>
        <begin position="73"/>
        <end position="93"/>
    </location>
</feature>
<dbReference type="GO" id="GO:0008237">
    <property type="term" value="F:metallopeptidase activity"/>
    <property type="evidence" value="ECO:0007669"/>
    <property type="project" value="UniProtKB-KW"/>
</dbReference>
<keyword evidence="1" id="KW-0812">Transmembrane</keyword>
<dbReference type="GO" id="GO:0004175">
    <property type="term" value="F:endopeptidase activity"/>
    <property type="evidence" value="ECO:0007669"/>
    <property type="project" value="UniProtKB-ARBA"/>
</dbReference>
<dbReference type="PANTHER" id="PTHR39430">
    <property type="entry name" value="MEMBRANE-ASSOCIATED PROTEASE-RELATED"/>
    <property type="match status" value="1"/>
</dbReference>
<protein>
    <submittedName>
        <fullName evidence="3">CPBP family intramembrane metalloprotease</fullName>
    </submittedName>
</protein>
<dbReference type="GO" id="GO:0080120">
    <property type="term" value="P:CAAX-box protein maturation"/>
    <property type="evidence" value="ECO:0007669"/>
    <property type="project" value="UniProtKB-ARBA"/>
</dbReference>
<feature type="transmembrane region" description="Helical" evidence="1">
    <location>
        <begin position="32"/>
        <end position="52"/>
    </location>
</feature>
<gene>
    <name evidence="3" type="ORF">FC093_08480</name>
</gene>
<keyword evidence="4" id="KW-1185">Reference proteome</keyword>
<dbReference type="PANTHER" id="PTHR39430:SF1">
    <property type="entry name" value="PROTEASE"/>
    <property type="match status" value="1"/>
</dbReference>
<evidence type="ECO:0000256" key="1">
    <source>
        <dbReference type="SAM" id="Phobius"/>
    </source>
</evidence>
<organism evidence="3 4">
    <name type="scientific">Ilyomonas limi</name>
    <dbReference type="NCBI Taxonomy" id="2575867"/>
    <lineage>
        <taxon>Bacteria</taxon>
        <taxon>Pseudomonadati</taxon>
        <taxon>Bacteroidota</taxon>
        <taxon>Chitinophagia</taxon>
        <taxon>Chitinophagales</taxon>
        <taxon>Chitinophagaceae</taxon>
        <taxon>Ilyomonas</taxon>
    </lineage>
</organism>
<keyword evidence="1" id="KW-0472">Membrane</keyword>
<dbReference type="InterPro" id="IPR003675">
    <property type="entry name" value="Rce1/LyrA-like_dom"/>
</dbReference>
<sequence length="260" mass="29571">MKTNPIRFITGFVCLFALYHAAEYMVLFKNNAGGFLAFQALFFIAAWFIAKWQFKEGLAAWGLSIKKHFIPQLLLGMMMGIILYGLTYFINLITGVEVKVGVPQFSYMIGPLLLFLFGNLFSSFAEDVLTRGYLYKHLNGKISVAALIFISAAVYLFNHIYRLNDGIVTYLYLFLLGVLFIIPLILTRRLWFTGGMHWAGNVFFYFTHNLIQTIPGEVAFSANYTLCICILLMIPASYFMLKSNNMIAADKSKNAKLRMV</sequence>
<dbReference type="GO" id="GO:0006508">
    <property type="term" value="P:proteolysis"/>
    <property type="evidence" value="ECO:0007669"/>
    <property type="project" value="UniProtKB-KW"/>
</dbReference>
<dbReference type="RefSeq" id="WP_137261337.1">
    <property type="nucleotide sequence ID" value="NZ_SZQL01000005.1"/>
</dbReference>
<reference evidence="3 4" key="1">
    <citation type="submission" date="2019-05" db="EMBL/GenBank/DDBJ databases">
        <title>Panacibacter sp. strain 17mud1-8 Genome sequencing and assembly.</title>
        <authorList>
            <person name="Chhetri G."/>
        </authorList>
    </citation>
    <scope>NUCLEOTIDE SEQUENCE [LARGE SCALE GENOMIC DNA]</scope>
    <source>
        <strain evidence="3 4">17mud1-8</strain>
    </source>
</reference>
<feature type="transmembrane region" description="Helical" evidence="1">
    <location>
        <begin position="142"/>
        <end position="161"/>
    </location>
</feature>
<dbReference type="OrthoDB" id="7564474at2"/>
<keyword evidence="1" id="KW-1133">Transmembrane helix</keyword>